<name>A0ABU8S0R1_9SPHN</name>
<protein>
    <submittedName>
        <fullName evidence="1">Uncharacterized protein</fullName>
    </submittedName>
</protein>
<evidence type="ECO:0000313" key="2">
    <source>
        <dbReference type="Proteomes" id="UP001361239"/>
    </source>
</evidence>
<evidence type="ECO:0000313" key="1">
    <source>
        <dbReference type="EMBL" id="MEJ5978592.1"/>
    </source>
</evidence>
<gene>
    <name evidence="1" type="ORF">WG901_18210</name>
</gene>
<comment type="caution">
    <text evidence="1">The sequence shown here is derived from an EMBL/GenBank/DDBJ whole genome shotgun (WGS) entry which is preliminary data.</text>
</comment>
<dbReference type="EMBL" id="JBBHJZ010000004">
    <property type="protein sequence ID" value="MEJ5978592.1"/>
    <property type="molecule type" value="Genomic_DNA"/>
</dbReference>
<sequence length="71" mass="7621">MPKKESIRAWNVDLLNGLASCGGVVIRFSRCAGNGTQVAFVRGANDCLEMQCELAGEALAAIQQEHRRTGT</sequence>
<accession>A0ABU8S0R1</accession>
<proteinExistence type="predicted"/>
<keyword evidence="2" id="KW-1185">Reference proteome</keyword>
<dbReference type="Proteomes" id="UP001361239">
    <property type="component" value="Unassembled WGS sequence"/>
</dbReference>
<reference evidence="1 2" key="1">
    <citation type="submission" date="2024-03" db="EMBL/GenBank/DDBJ databases">
        <authorList>
            <person name="Jo J.-H."/>
        </authorList>
    </citation>
    <scope>NUCLEOTIDE SEQUENCE [LARGE SCALE GENOMIC DNA]</scope>
    <source>
        <strain evidence="1 2">PS1R-30</strain>
    </source>
</reference>
<organism evidence="1 2">
    <name type="scientific">Novosphingobium anseongense</name>
    <dbReference type="NCBI Taxonomy" id="3133436"/>
    <lineage>
        <taxon>Bacteria</taxon>
        <taxon>Pseudomonadati</taxon>
        <taxon>Pseudomonadota</taxon>
        <taxon>Alphaproteobacteria</taxon>
        <taxon>Sphingomonadales</taxon>
        <taxon>Sphingomonadaceae</taxon>
        <taxon>Novosphingobium</taxon>
    </lineage>
</organism>
<dbReference type="RefSeq" id="WP_339588534.1">
    <property type="nucleotide sequence ID" value="NZ_JBBHJZ010000004.1"/>
</dbReference>